<evidence type="ECO:0000256" key="11">
    <source>
        <dbReference type="RuleBase" id="RU003357"/>
    </source>
</evidence>
<keyword evidence="9 10" id="KW-0998">Cell outer membrane</keyword>
<organism evidence="15 16">
    <name type="scientific">Belliella aquatica</name>
    <dbReference type="NCBI Taxonomy" id="1323734"/>
    <lineage>
        <taxon>Bacteria</taxon>
        <taxon>Pseudomonadati</taxon>
        <taxon>Bacteroidota</taxon>
        <taxon>Cytophagia</taxon>
        <taxon>Cytophagales</taxon>
        <taxon>Cyclobacteriaceae</taxon>
        <taxon>Belliella</taxon>
    </lineage>
</organism>
<evidence type="ECO:0000313" key="15">
    <source>
        <dbReference type="EMBL" id="GGC39894.1"/>
    </source>
</evidence>
<evidence type="ECO:0000259" key="14">
    <source>
        <dbReference type="Pfam" id="PF07715"/>
    </source>
</evidence>
<dbReference type="InterPro" id="IPR037066">
    <property type="entry name" value="Plug_dom_sf"/>
</dbReference>
<evidence type="ECO:0000256" key="10">
    <source>
        <dbReference type="PROSITE-ProRule" id="PRU01360"/>
    </source>
</evidence>
<comment type="similarity">
    <text evidence="10 11">Belongs to the TonB-dependent receptor family.</text>
</comment>
<keyword evidence="7 10" id="KW-0472">Membrane</keyword>
<keyword evidence="4 10" id="KW-0812">Transmembrane</keyword>
<dbReference type="InterPro" id="IPR036942">
    <property type="entry name" value="Beta-barrel_TonB_sf"/>
</dbReference>
<dbReference type="Pfam" id="PF13715">
    <property type="entry name" value="CarbopepD_reg_2"/>
    <property type="match status" value="1"/>
</dbReference>
<comment type="caution">
    <text evidence="15">The sequence shown here is derived from an EMBL/GenBank/DDBJ whole genome shotgun (WGS) entry which is preliminary data.</text>
</comment>
<dbReference type="InterPro" id="IPR012910">
    <property type="entry name" value="Plug_dom"/>
</dbReference>
<dbReference type="EMBL" id="BMFD01000005">
    <property type="protein sequence ID" value="GGC39894.1"/>
    <property type="molecule type" value="Genomic_DNA"/>
</dbReference>
<keyword evidence="3 10" id="KW-1134">Transmembrane beta strand</keyword>
<comment type="subcellular location">
    <subcellularLocation>
        <location evidence="1 10">Cell outer membrane</location>
        <topology evidence="1 10">Multi-pass membrane protein</topology>
    </subcellularLocation>
</comment>
<feature type="domain" description="TonB-dependent receptor plug" evidence="14">
    <location>
        <begin position="129"/>
        <end position="236"/>
    </location>
</feature>
<evidence type="ECO:0000256" key="12">
    <source>
        <dbReference type="SAM" id="SignalP"/>
    </source>
</evidence>
<feature type="signal peptide" evidence="12">
    <location>
        <begin position="1"/>
        <end position="28"/>
    </location>
</feature>
<evidence type="ECO:0000256" key="2">
    <source>
        <dbReference type="ARBA" id="ARBA00022448"/>
    </source>
</evidence>
<evidence type="ECO:0000256" key="1">
    <source>
        <dbReference type="ARBA" id="ARBA00004571"/>
    </source>
</evidence>
<dbReference type="Pfam" id="PF00593">
    <property type="entry name" value="TonB_dep_Rec_b-barrel"/>
    <property type="match status" value="1"/>
</dbReference>
<evidence type="ECO:0000256" key="6">
    <source>
        <dbReference type="ARBA" id="ARBA00023077"/>
    </source>
</evidence>
<evidence type="ECO:0000313" key="16">
    <source>
        <dbReference type="Proteomes" id="UP000635885"/>
    </source>
</evidence>
<dbReference type="Proteomes" id="UP000635885">
    <property type="component" value="Unassembled WGS sequence"/>
</dbReference>
<dbReference type="RefSeq" id="WP_188442020.1">
    <property type="nucleotide sequence ID" value="NZ_BMFD01000005.1"/>
</dbReference>
<dbReference type="Gene3D" id="2.60.40.1120">
    <property type="entry name" value="Carboxypeptidase-like, regulatory domain"/>
    <property type="match status" value="1"/>
</dbReference>
<feature type="domain" description="TonB-dependent receptor-like beta-barrel" evidence="13">
    <location>
        <begin position="401"/>
        <end position="964"/>
    </location>
</feature>
<dbReference type="PANTHER" id="PTHR30069">
    <property type="entry name" value="TONB-DEPENDENT OUTER MEMBRANE RECEPTOR"/>
    <property type="match status" value="1"/>
</dbReference>
<keyword evidence="8" id="KW-0675">Receptor</keyword>
<evidence type="ECO:0000256" key="3">
    <source>
        <dbReference type="ARBA" id="ARBA00022452"/>
    </source>
</evidence>
<evidence type="ECO:0000259" key="13">
    <source>
        <dbReference type="Pfam" id="PF00593"/>
    </source>
</evidence>
<evidence type="ECO:0000256" key="9">
    <source>
        <dbReference type="ARBA" id="ARBA00023237"/>
    </source>
</evidence>
<keyword evidence="16" id="KW-1185">Reference proteome</keyword>
<dbReference type="Gene3D" id="2.170.130.10">
    <property type="entry name" value="TonB-dependent receptor, plug domain"/>
    <property type="match status" value="1"/>
</dbReference>
<gene>
    <name evidence="15" type="ORF">GCM10010993_18320</name>
</gene>
<dbReference type="PROSITE" id="PS52016">
    <property type="entry name" value="TONB_DEPENDENT_REC_3"/>
    <property type="match status" value="1"/>
</dbReference>
<dbReference type="InterPro" id="IPR008969">
    <property type="entry name" value="CarboxyPept-like_regulatory"/>
</dbReference>
<protein>
    <submittedName>
        <fullName evidence="15">Membrane protein</fullName>
    </submittedName>
</protein>
<dbReference type="PANTHER" id="PTHR30069:SF29">
    <property type="entry name" value="HEMOGLOBIN AND HEMOGLOBIN-HAPTOGLOBIN-BINDING PROTEIN 1-RELATED"/>
    <property type="match status" value="1"/>
</dbReference>
<evidence type="ECO:0000256" key="8">
    <source>
        <dbReference type="ARBA" id="ARBA00023170"/>
    </source>
</evidence>
<keyword evidence="6 11" id="KW-0798">TonB box</keyword>
<feature type="chain" id="PRO_5047163405" evidence="12">
    <location>
        <begin position="29"/>
        <end position="993"/>
    </location>
</feature>
<sequence>MLNFTRRTWQIVFSLFVIVSLSTSSVFAQTTNISGTVTEEGSKETLVGVNIVVKGKVIGTVTDLQGNFNLRVNQAPPLTLIFSMVGFSSKEIEITQENVSNLQVTLAEQSILGQEVVVSASRIEESVLKSPVTVERMDIISIREAPQASFYDGLNNMKGVEMSTQSMTFKSFNTRGFNANGNVRTVQLIDGMDNQAPGLNFSVGNIAGISELDLESVELLPGASSALYGPNAINGILLMNSKNPFQYQGLSVQMKGGIMSESTRSNPSTGFTDFAARYATAFNDKLAFKVNVSYLKADDWQANDFRDQSLSNGFGIENGTRENNPGYNGVNIYGDETGQSMRGVAQSLIANNLLPAGALGLIPDQTITRTGYNERDLADYGTESLKLNAALHWRLNDNVEAILQGNYGTGTTVYTGADRYSITGFSIGQYKLELKGTNWFVRGYTTQERSGDSYAIGIAGQGINEAWKNSPQWFGEYVGAFVGARGQGLDEASAHNAARNFADIGRYEPGSSQFNAALADVRSRPIPGTAAAVGARFVDKTNLYHLEGSYSFKDITWADFVVGANYRVYDLNSDRTLFATDENDEEFSITEFGGYAQGSKSLFDDKLKLTASVRYDKNENFQGQWSPRVSAVYTAGKHNFRASYQTGFRIPTTQEQYIDLRTPQARLIGGLPLLRDRYNFNSNPVYSLQTVTQFGGAVQASAATPQIQQAAQAQATQIVMAQVNAGQIPADQAPAAIAALTMQLVPVVAAGANINQLQAYELKEFQPERVKSFEIGYKSLLANNKLLIDGYYYFNRFENFIGSQVLVQDANYQPGTLQTDLGLNLLQASTRNVYSMPINRSEIINSFGWALGLDYKLPKGYTIGGNVSYNKLSNIEDLGDFQPAFNTPEYRTNITFANREVFKNFGFALAYRWQDEFAWQSTFVAPEVSSRQLSVVPAYGTMDVQMSYKIKSIKSIVKMGATNLFGDGYTQAWGNPTVGTMYFVSLTFDEFLN</sequence>
<evidence type="ECO:0000256" key="4">
    <source>
        <dbReference type="ARBA" id="ARBA00022692"/>
    </source>
</evidence>
<name>A0ABQ1MFI8_9BACT</name>
<dbReference type="InterPro" id="IPR000531">
    <property type="entry name" value="Beta-barrel_TonB"/>
</dbReference>
<dbReference type="Gene3D" id="2.40.170.20">
    <property type="entry name" value="TonB-dependent receptor, beta-barrel domain"/>
    <property type="match status" value="1"/>
</dbReference>
<evidence type="ECO:0000256" key="7">
    <source>
        <dbReference type="ARBA" id="ARBA00023136"/>
    </source>
</evidence>
<proteinExistence type="inferred from homology"/>
<dbReference type="SUPFAM" id="SSF49464">
    <property type="entry name" value="Carboxypeptidase regulatory domain-like"/>
    <property type="match status" value="1"/>
</dbReference>
<reference evidence="16" key="1">
    <citation type="journal article" date="2019" name="Int. J. Syst. Evol. Microbiol.">
        <title>The Global Catalogue of Microorganisms (GCM) 10K type strain sequencing project: providing services to taxonomists for standard genome sequencing and annotation.</title>
        <authorList>
            <consortium name="The Broad Institute Genomics Platform"/>
            <consortium name="The Broad Institute Genome Sequencing Center for Infectious Disease"/>
            <person name="Wu L."/>
            <person name="Ma J."/>
        </authorList>
    </citation>
    <scope>NUCLEOTIDE SEQUENCE [LARGE SCALE GENOMIC DNA]</scope>
    <source>
        <strain evidence="16">CGMCC 1.12479</strain>
    </source>
</reference>
<evidence type="ECO:0000256" key="5">
    <source>
        <dbReference type="ARBA" id="ARBA00022729"/>
    </source>
</evidence>
<accession>A0ABQ1MFI8</accession>
<dbReference type="InterPro" id="IPR039426">
    <property type="entry name" value="TonB-dep_rcpt-like"/>
</dbReference>
<keyword evidence="5 12" id="KW-0732">Signal</keyword>
<keyword evidence="2 10" id="KW-0813">Transport</keyword>
<dbReference type="SUPFAM" id="SSF56935">
    <property type="entry name" value="Porins"/>
    <property type="match status" value="1"/>
</dbReference>
<dbReference type="Pfam" id="PF07715">
    <property type="entry name" value="Plug"/>
    <property type="match status" value="1"/>
</dbReference>